<dbReference type="GO" id="GO:0000160">
    <property type="term" value="P:phosphorelay signal transduction system"/>
    <property type="evidence" value="ECO:0007669"/>
    <property type="project" value="InterPro"/>
</dbReference>
<comment type="caution">
    <text evidence="6">The sequence shown here is derived from an EMBL/GenBank/DDBJ whole genome shotgun (WGS) entry which is preliminary data.</text>
</comment>
<dbReference type="InterPro" id="IPR011659">
    <property type="entry name" value="WD40"/>
</dbReference>
<organism evidence="6 7">
    <name type="scientific">Colwellia psychrerythraea</name>
    <name type="common">Vibrio psychroerythus</name>
    <dbReference type="NCBI Taxonomy" id="28229"/>
    <lineage>
        <taxon>Bacteria</taxon>
        <taxon>Pseudomonadati</taxon>
        <taxon>Pseudomonadota</taxon>
        <taxon>Gammaproteobacteria</taxon>
        <taxon>Alteromonadales</taxon>
        <taxon>Colwelliaceae</taxon>
        <taxon>Colwellia</taxon>
    </lineage>
</organism>
<dbReference type="GO" id="GO:0003677">
    <property type="term" value="F:DNA binding"/>
    <property type="evidence" value="ECO:0007669"/>
    <property type="project" value="UniProtKB-UniRule"/>
</dbReference>
<keyword evidence="4" id="KW-0472">Membrane</keyword>
<keyword evidence="4" id="KW-1133">Transmembrane helix</keyword>
<dbReference type="AlphaFoldDB" id="A0A099KP70"/>
<dbReference type="GO" id="GO:0006355">
    <property type="term" value="P:regulation of DNA-templated transcription"/>
    <property type="evidence" value="ECO:0007669"/>
    <property type="project" value="InterPro"/>
</dbReference>
<evidence type="ECO:0000313" key="6">
    <source>
        <dbReference type="EMBL" id="KGJ91697.1"/>
    </source>
</evidence>
<feature type="transmembrane region" description="Helical" evidence="4">
    <location>
        <begin position="137"/>
        <end position="156"/>
    </location>
</feature>
<dbReference type="PATRIC" id="fig|28229.3.peg.2899"/>
<reference evidence="6 7" key="1">
    <citation type="submission" date="2014-08" db="EMBL/GenBank/DDBJ databases">
        <title>Genomic and Phenotypic Diversity of Colwellia psychrerythraea strains from Disparate Marine Basins.</title>
        <authorList>
            <person name="Techtmann S.M."/>
            <person name="Stelling S.C."/>
            <person name="Utturkar S.M."/>
            <person name="Alshibli N."/>
            <person name="Harris A."/>
            <person name="Brown S.D."/>
            <person name="Hazen T.C."/>
        </authorList>
    </citation>
    <scope>NUCLEOTIDE SEQUENCE [LARGE SCALE GENOMIC DNA]</scope>
    <source>
        <strain evidence="6 7">GAB14E</strain>
    </source>
</reference>
<comment type="similarity">
    <text evidence="1">Belongs to the TolB family.</text>
</comment>
<dbReference type="Gene3D" id="1.10.10.10">
    <property type="entry name" value="Winged helix-like DNA-binding domain superfamily/Winged helix DNA-binding domain"/>
    <property type="match status" value="1"/>
</dbReference>
<dbReference type="GO" id="GO:0004252">
    <property type="term" value="F:serine-type endopeptidase activity"/>
    <property type="evidence" value="ECO:0007669"/>
    <property type="project" value="InterPro"/>
</dbReference>
<dbReference type="Pfam" id="PF02897">
    <property type="entry name" value="Peptidase_S9_N"/>
    <property type="match status" value="1"/>
</dbReference>
<dbReference type="InterPro" id="IPR023302">
    <property type="entry name" value="Pept_S9A_N"/>
</dbReference>
<dbReference type="PANTHER" id="PTHR36842:SF2">
    <property type="entry name" value="SLR0505 PROTEIN"/>
    <property type="match status" value="1"/>
</dbReference>
<evidence type="ECO:0000256" key="1">
    <source>
        <dbReference type="ARBA" id="ARBA00009820"/>
    </source>
</evidence>
<evidence type="ECO:0000259" key="5">
    <source>
        <dbReference type="PROSITE" id="PS51755"/>
    </source>
</evidence>
<accession>A0A099KP70</accession>
<protein>
    <submittedName>
        <fullName evidence="6">Transcriptional regulator, CadC</fullName>
    </submittedName>
</protein>
<dbReference type="InterPro" id="IPR011044">
    <property type="entry name" value="Quino_amine_DH_bsu"/>
</dbReference>
<keyword evidence="4" id="KW-0812">Transmembrane</keyword>
<dbReference type="InterPro" id="IPR011042">
    <property type="entry name" value="6-blade_b-propeller_TolB-like"/>
</dbReference>
<dbReference type="SMART" id="SM00862">
    <property type="entry name" value="Trans_reg_C"/>
    <property type="match status" value="1"/>
</dbReference>
<proteinExistence type="inferred from homology"/>
<dbReference type="SUPFAM" id="SSF82171">
    <property type="entry name" value="DPP6 N-terminal domain-like"/>
    <property type="match status" value="1"/>
</dbReference>
<dbReference type="Gene3D" id="2.120.10.30">
    <property type="entry name" value="TolB, C-terminal domain"/>
    <property type="match status" value="2"/>
</dbReference>
<evidence type="ECO:0000313" key="7">
    <source>
        <dbReference type="Proteomes" id="UP000029868"/>
    </source>
</evidence>
<dbReference type="Proteomes" id="UP000029868">
    <property type="component" value="Unassembled WGS sequence"/>
</dbReference>
<feature type="domain" description="OmpR/PhoB-type" evidence="5">
    <location>
        <begin position="20"/>
        <end position="116"/>
    </location>
</feature>
<name>A0A099KP70_COLPS</name>
<dbReference type="Pfam" id="PF07676">
    <property type="entry name" value="PD40"/>
    <property type="match status" value="1"/>
</dbReference>
<dbReference type="SUPFAM" id="SSF46894">
    <property type="entry name" value="C-terminal effector domain of the bipartite response regulators"/>
    <property type="match status" value="1"/>
</dbReference>
<dbReference type="OrthoDB" id="5900874at2"/>
<keyword evidence="2 3" id="KW-0238">DNA-binding</keyword>
<evidence type="ECO:0000256" key="4">
    <source>
        <dbReference type="SAM" id="Phobius"/>
    </source>
</evidence>
<evidence type="ECO:0000256" key="2">
    <source>
        <dbReference type="ARBA" id="ARBA00023125"/>
    </source>
</evidence>
<dbReference type="InterPro" id="IPR016032">
    <property type="entry name" value="Sig_transdc_resp-reg_C-effctor"/>
</dbReference>
<feature type="DNA-binding region" description="OmpR/PhoB-type" evidence="3">
    <location>
        <begin position="20"/>
        <end position="116"/>
    </location>
</feature>
<dbReference type="InterPro" id="IPR001867">
    <property type="entry name" value="OmpR/PhoB-type_DNA-bd"/>
</dbReference>
<dbReference type="Pfam" id="PF00486">
    <property type="entry name" value="Trans_reg_C"/>
    <property type="match status" value="1"/>
</dbReference>
<gene>
    <name evidence="6" type="ORF">GAB14E_3179</name>
</gene>
<evidence type="ECO:0000256" key="3">
    <source>
        <dbReference type="PROSITE-ProRule" id="PRU01091"/>
    </source>
</evidence>
<dbReference type="InterPro" id="IPR036388">
    <property type="entry name" value="WH-like_DNA-bd_sf"/>
</dbReference>
<dbReference type="SUPFAM" id="SSF50969">
    <property type="entry name" value="YVTN repeat-like/Quinoprotein amine dehydrogenase"/>
    <property type="match status" value="1"/>
</dbReference>
<dbReference type="PROSITE" id="PS51755">
    <property type="entry name" value="OMPR_PHOB"/>
    <property type="match status" value="1"/>
</dbReference>
<sequence length="697" mass="79318">MKTGTVVVLSETKNINELAKKTFYLDGFRIDPLKGVIEVAEEVHQIEPKVMDVLLYLILDLGDVVEQEILFSQVWPKSIYSPGSIRRCITILRKIFKDDNKTLIVTHPKRGYSLQGKIHFPDKLLDQAVKTRKKRTTVLAITTMILLSCITIALLGTKQAPQNIHVVTASPLTASELHEDGARFSPDGQYIAFIKSIQGNEHLGHIWLMNLESEQEYQLTKEATYLKSLVWMQDGKALLYVSVAQKGISINRITLNMQTQVSSIIEVLNLPKLTWISSIAWAKSNQLFYIAKHKGKYSLIRSNLTNGEQSILFSEDDSFHPYEIALSKDSQQLAIFALNQKYNSTVKLMAVNKLTTQDIKETKEIVLGQNKYYGAWHPNNQSLVIHDGRELLSLNMQGDMKKIAFENYQYLRYPEFSPDGKQILLTRQVLDEDIWLTPSDNKALSTKVINSNTTDFLASLSPDGKKIAFVSIQRGFPQLFVHDIESAEQTLLYDNPKQLLFIAYPVWHQSSTKIASALNQRPFVIEFADNAHTIKELTYSKGIPLQWYFNEESLLMKNYDQGNKAYAKLSLLNQATTTLLSSIEHHAQLSNDNELLIISNTEIIQANFNGKQPVPLATVNGEIIDHYPTSKGIYLSIKNQDTLSLWLYDFSSKKINKMSELSNDLKIWDVEKNNNFMLTISRRSEKDLLLLTLKYGD</sequence>
<dbReference type="PANTHER" id="PTHR36842">
    <property type="entry name" value="PROTEIN TOLB HOMOLOG"/>
    <property type="match status" value="1"/>
</dbReference>
<dbReference type="EMBL" id="JQEC01000040">
    <property type="protein sequence ID" value="KGJ91697.1"/>
    <property type="molecule type" value="Genomic_DNA"/>
</dbReference>